<proteinExistence type="predicted"/>
<name>A0A481ZA23_9VIRU</name>
<organism evidence="1">
    <name type="scientific">Pithovirus LCPAC401</name>
    <dbReference type="NCBI Taxonomy" id="2506595"/>
    <lineage>
        <taxon>Viruses</taxon>
        <taxon>Pithoviruses</taxon>
    </lineage>
</organism>
<protein>
    <submittedName>
        <fullName evidence="1">Uncharacterized protein</fullName>
    </submittedName>
</protein>
<gene>
    <name evidence="1" type="ORF">LCPAC401_01140</name>
</gene>
<reference evidence="1" key="1">
    <citation type="journal article" date="2019" name="MBio">
        <title>Virus Genomes from Deep Sea Sediments Expand the Ocean Megavirome and Support Independent Origins of Viral Gigantism.</title>
        <authorList>
            <person name="Backstrom D."/>
            <person name="Yutin N."/>
            <person name="Jorgensen S.L."/>
            <person name="Dharamshi J."/>
            <person name="Homa F."/>
            <person name="Zaremba-Niedwiedzka K."/>
            <person name="Spang A."/>
            <person name="Wolf Y.I."/>
            <person name="Koonin E.V."/>
            <person name="Ettema T.J."/>
        </authorList>
    </citation>
    <scope>NUCLEOTIDE SEQUENCE</scope>
</reference>
<evidence type="ECO:0000313" key="1">
    <source>
        <dbReference type="EMBL" id="QBK92476.1"/>
    </source>
</evidence>
<accession>A0A481ZA23</accession>
<dbReference type="EMBL" id="MK500578">
    <property type="protein sequence ID" value="QBK92476.1"/>
    <property type="molecule type" value="Genomic_DNA"/>
</dbReference>
<dbReference type="Gene3D" id="2.30.130.30">
    <property type="entry name" value="Hypothetical protein"/>
    <property type="match status" value="1"/>
</dbReference>
<sequence>MSDKLSSEIAEYLSQNRSISELDVAIMTKAMKLMLNSPRLLLGMLESGKFFSTHHYIHSFVHPNGEHVCSDCYSGDTEFGLTQSAMELGLYGMCAPKEENSDQVQQPIETFINDDSDNYRVNLSTSNDLEDKTWANMSFKSPWRHDDERKDTICITPAPPGKTVTLLCNEKIYNIFGPGSVICLTASSSCLCRNCQNNIIEKNAMIVIESSELFPNFKALFREKGVKAIVPHAETEAEALEYIYCQYGNQGTKVALINLHVKSIGDVEYSTDIAPTRKFHYVNGLQREYSEKKCVTRVEFSIDRYNKLFQTIEFKDLVSERKAVEVVENYFFCGGEYREDAEKNMKIKEGVLFIEQITIDKDGNMKISCVS</sequence>